<gene>
    <name evidence="2" type="ORF">QNI14_07175</name>
</gene>
<dbReference type="SUPFAM" id="SSF159894">
    <property type="entry name" value="YgaC/TfoX-N like"/>
    <property type="match status" value="1"/>
</dbReference>
<reference evidence="2 3" key="1">
    <citation type="submission" date="2023-05" db="EMBL/GenBank/DDBJ databases">
        <title>Microbacterium dauci sp.nov., Isolated from Carrot Rhizosphere Soil.</title>
        <authorList>
            <person name="Xiao Z."/>
            <person name="Zheng J."/>
        </authorList>
    </citation>
    <scope>NUCLEOTIDE SEQUENCE [LARGE SCALE GENOMIC DNA]</scope>
    <source>
        <strain evidence="2 3">LX3-4</strain>
    </source>
</reference>
<dbReference type="InterPro" id="IPR007076">
    <property type="entry name" value="TfoX_N"/>
</dbReference>
<feature type="domain" description="TfoX N-terminal" evidence="1">
    <location>
        <begin position="31"/>
        <end position="108"/>
    </location>
</feature>
<evidence type="ECO:0000259" key="1">
    <source>
        <dbReference type="Pfam" id="PF04993"/>
    </source>
</evidence>
<comment type="caution">
    <text evidence="2">The sequence shown here is derived from an EMBL/GenBank/DDBJ whole genome shotgun (WGS) entry which is preliminary data.</text>
</comment>
<dbReference type="Pfam" id="PF04993">
    <property type="entry name" value="TfoX_N"/>
    <property type="match status" value="1"/>
</dbReference>
<dbReference type="RefSeq" id="WP_283715818.1">
    <property type="nucleotide sequence ID" value="NZ_JASJND010000004.1"/>
</dbReference>
<protein>
    <submittedName>
        <fullName evidence="2">TfoX/Sxy family protein</fullName>
    </submittedName>
</protein>
<sequence>MAKPSPTTPEVREVVDEARTLIGDRAVREIFMFGALALMVDDSMAVAVFKDESLLVRVRDDEDEALLREPDAARAEMGEGRSMGLGWVRVTLDAEHTRLPFWVAAALRRPGKSAG</sequence>
<name>A0ABT6ZDJ6_9MICO</name>
<dbReference type="Proteomes" id="UP001321481">
    <property type="component" value="Unassembled WGS sequence"/>
</dbReference>
<organism evidence="2 3">
    <name type="scientific">Microbacterium dauci</name>
    <dbReference type="NCBI Taxonomy" id="3048008"/>
    <lineage>
        <taxon>Bacteria</taxon>
        <taxon>Bacillati</taxon>
        <taxon>Actinomycetota</taxon>
        <taxon>Actinomycetes</taxon>
        <taxon>Micrococcales</taxon>
        <taxon>Microbacteriaceae</taxon>
        <taxon>Microbacterium</taxon>
    </lineage>
</organism>
<proteinExistence type="predicted"/>
<accession>A0ABT6ZDJ6</accession>
<evidence type="ECO:0000313" key="3">
    <source>
        <dbReference type="Proteomes" id="UP001321481"/>
    </source>
</evidence>
<keyword evidence="3" id="KW-1185">Reference proteome</keyword>
<evidence type="ECO:0000313" key="2">
    <source>
        <dbReference type="EMBL" id="MDJ1114230.1"/>
    </source>
</evidence>
<dbReference type="EMBL" id="JASJND010000004">
    <property type="protein sequence ID" value="MDJ1114230.1"/>
    <property type="molecule type" value="Genomic_DNA"/>
</dbReference>